<dbReference type="EMBL" id="LR797247">
    <property type="protein sequence ID" value="CAB4196011.1"/>
    <property type="molecule type" value="Genomic_DNA"/>
</dbReference>
<evidence type="ECO:0000313" key="3">
    <source>
        <dbReference type="EMBL" id="CAB4205597.1"/>
    </source>
</evidence>
<evidence type="ECO:0000259" key="1">
    <source>
        <dbReference type="Pfam" id="PF19905"/>
    </source>
</evidence>
<organism evidence="3">
    <name type="scientific">uncultured Caudovirales phage</name>
    <dbReference type="NCBI Taxonomy" id="2100421"/>
    <lineage>
        <taxon>Viruses</taxon>
        <taxon>Duplodnaviria</taxon>
        <taxon>Heunggongvirae</taxon>
        <taxon>Uroviricota</taxon>
        <taxon>Caudoviricetes</taxon>
        <taxon>Peduoviridae</taxon>
        <taxon>Maltschvirus</taxon>
        <taxon>Maltschvirus maltsch</taxon>
    </lineage>
</organism>
<accession>A0A6J5S9C3</accession>
<protein>
    <recommendedName>
        <fullName evidence="1">DUF6378 domain-containing protein</fullName>
    </recommendedName>
</protein>
<feature type="domain" description="DUF6378" evidence="1">
    <location>
        <begin position="10"/>
        <end position="83"/>
    </location>
</feature>
<dbReference type="Pfam" id="PF19905">
    <property type="entry name" value="DUF6378"/>
    <property type="match status" value="1"/>
</dbReference>
<reference evidence="3" key="1">
    <citation type="submission" date="2020-05" db="EMBL/GenBank/DDBJ databases">
        <authorList>
            <person name="Chiriac C."/>
            <person name="Salcher M."/>
            <person name="Ghai R."/>
            <person name="Kavagutti S V."/>
        </authorList>
    </citation>
    <scope>NUCLEOTIDE SEQUENCE</scope>
</reference>
<sequence length="96" mass="11077">MSENNNVTKILEERGNRYGTFESNSELTQAFQRAFQRSPSWERMKDYQREGLEMIAHKISRILNGDPNYDDSWVDIAGYAQLVVDAIRYEAAANGK</sequence>
<gene>
    <name evidence="2" type="ORF">UFOVP1286_58</name>
    <name evidence="3" type="ORF">UFOVP1407_88</name>
    <name evidence="4" type="ORF">UFOVP1640_55</name>
</gene>
<evidence type="ECO:0000313" key="2">
    <source>
        <dbReference type="EMBL" id="CAB4196011.1"/>
    </source>
</evidence>
<dbReference type="InterPro" id="IPR045958">
    <property type="entry name" value="DUF6378"/>
</dbReference>
<dbReference type="EMBL" id="LR797360">
    <property type="protein sequence ID" value="CAB4205597.1"/>
    <property type="molecule type" value="Genomic_DNA"/>
</dbReference>
<evidence type="ECO:0000313" key="4">
    <source>
        <dbReference type="EMBL" id="CAB4221654.1"/>
    </source>
</evidence>
<proteinExistence type="predicted"/>
<name>A0A6J5S9C3_9CAUD</name>
<dbReference type="EMBL" id="LR797504">
    <property type="protein sequence ID" value="CAB4221654.1"/>
    <property type="molecule type" value="Genomic_DNA"/>
</dbReference>